<sequence>CVDSDLDISDLDIESEKDNSENSSIVENDNENLESLPIAIRKTCRKNLKR</sequence>
<reference evidence="1" key="1">
    <citation type="submission" date="2021-06" db="EMBL/GenBank/DDBJ databases">
        <authorList>
            <person name="Kallberg Y."/>
            <person name="Tangrot J."/>
            <person name="Rosling A."/>
        </authorList>
    </citation>
    <scope>NUCLEOTIDE SEQUENCE</scope>
    <source>
        <strain evidence="1">MA461A</strain>
    </source>
</reference>
<evidence type="ECO:0000313" key="1">
    <source>
        <dbReference type="EMBL" id="CAG8595801.1"/>
    </source>
</evidence>
<feature type="non-terminal residue" evidence="1">
    <location>
        <position position="1"/>
    </location>
</feature>
<dbReference type="EMBL" id="CAJVQC010008707">
    <property type="protein sequence ID" value="CAG8595801.1"/>
    <property type="molecule type" value="Genomic_DNA"/>
</dbReference>
<evidence type="ECO:0000313" key="2">
    <source>
        <dbReference type="Proteomes" id="UP000789920"/>
    </source>
</evidence>
<gene>
    <name evidence="1" type="ORF">RPERSI_LOCUS5724</name>
</gene>
<comment type="caution">
    <text evidence="1">The sequence shown here is derived from an EMBL/GenBank/DDBJ whole genome shotgun (WGS) entry which is preliminary data.</text>
</comment>
<dbReference type="Proteomes" id="UP000789920">
    <property type="component" value="Unassembled WGS sequence"/>
</dbReference>
<name>A0ACA9MLF8_9GLOM</name>
<accession>A0ACA9MLF8</accession>
<organism evidence="1 2">
    <name type="scientific">Racocetra persica</name>
    <dbReference type="NCBI Taxonomy" id="160502"/>
    <lineage>
        <taxon>Eukaryota</taxon>
        <taxon>Fungi</taxon>
        <taxon>Fungi incertae sedis</taxon>
        <taxon>Mucoromycota</taxon>
        <taxon>Glomeromycotina</taxon>
        <taxon>Glomeromycetes</taxon>
        <taxon>Diversisporales</taxon>
        <taxon>Gigasporaceae</taxon>
        <taxon>Racocetra</taxon>
    </lineage>
</organism>
<proteinExistence type="predicted"/>
<keyword evidence="2" id="KW-1185">Reference proteome</keyword>
<protein>
    <submittedName>
        <fullName evidence="1">25700_t:CDS:1</fullName>
    </submittedName>
</protein>